<gene>
    <name evidence="1" type="ORF">CAEBREN_15229</name>
</gene>
<sequence>MADMAHFQRELDAINEQERLMNLNLYHNGYVANPMYPYHPPFHPELYERKRFLMHQIYMIHMSLREKNQADAAMNLRINTWVNQARSEMPDLQNFEYPVMGEKMAERIRTHTQTIDLMRTIFLRHQQGITTKEQFDEEARQLTSAEWQMFIEMLKNILIARGRFKECLYDDFD</sequence>
<dbReference type="AlphaFoldDB" id="G0NCW6"/>
<reference evidence="2" key="1">
    <citation type="submission" date="2011-07" db="EMBL/GenBank/DDBJ databases">
        <authorList>
            <consortium name="Caenorhabditis brenneri Sequencing and Analysis Consortium"/>
            <person name="Wilson R.K."/>
        </authorList>
    </citation>
    <scope>NUCLEOTIDE SEQUENCE [LARGE SCALE GENOMIC DNA]</scope>
    <source>
        <strain evidence="2">PB2801</strain>
    </source>
</reference>
<keyword evidence="2" id="KW-1185">Reference proteome</keyword>
<dbReference type="Proteomes" id="UP000008068">
    <property type="component" value="Unassembled WGS sequence"/>
</dbReference>
<proteinExistence type="predicted"/>
<dbReference type="InParanoid" id="G0NCW6"/>
<evidence type="ECO:0000313" key="2">
    <source>
        <dbReference type="Proteomes" id="UP000008068"/>
    </source>
</evidence>
<evidence type="ECO:0000313" key="1">
    <source>
        <dbReference type="EMBL" id="EGT57701.1"/>
    </source>
</evidence>
<organism evidence="2">
    <name type="scientific">Caenorhabditis brenneri</name>
    <name type="common">Nematode worm</name>
    <dbReference type="NCBI Taxonomy" id="135651"/>
    <lineage>
        <taxon>Eukaryota</taxon>
        <taxon>Metazoa</taxon>
        <taxon>Ecdysozoa</taxon>
        <taxon>Nematoda</taxon>
        <taxon>Chromadorea</taxon>
        <taxon>Rhabditida</taxon>
        <taxon>Rhabditina</taxon>
        <taxon>Rhabditomorpha</taxon>
        <taxon>Rhabditoidea</taxon>
        <taxon>Rhabditidae</taxon>
        <taxon>Peloderinae</taxon>
        <taxon>Caenorhabditis</taxon>
    </lineage>
</organism>
<protein>
    <submittedName>
        <fullName evidence="1">Uncharacterized protein</fullName>
    </submittedName>
</protein>
<dbReference type="EMBL" id="GL379864">
    <property type="protein sequence ID" value="EGT57701.1"/>
    <property type="molecule type" value="Genomic_DNA"/>
</dbReference>
<accession>G0NCW6</accession>
<dbReference type="HOGENOM" id="CLU_1548986_0_0_1"/>
<name>G0NCW6_CAEBE</name>